<comment type="caution">
    <text evidence="3">The sequence shown here is derived from an EMBL/GenBank/DDBJ whole genome shotgun (WGS) entry which is preliminary data.</text>
</comment>
<feature type="chain" id="PRO_5046596950" evidence="1">
    <location>
        <begin position="33"/>
        <end position="291"/>
    </location>
</feature>
<evidence type="ECO:0000256" key="1">
    <source>
        <dbReference type="SAM" id="SignalP"/>
    </source>
</evidence>
<dbReference type="Gene3D" id="3.40.50.1820">
    <property type="entry name" value="alpha/beta hydrolase"/>
    <property type="match status" value="1"/>
</dbReference>
<keyword evidence="1" id="KW-0732">Signal</keyword>
<dbReference type="SUPFAM" id="SSF53474">
    <property type="entry name" value="alpha/beta-Hydrolases"/>
    <property type="match status" value="1"/>
</dbReference>
<dbReference type="Proteomes" id="UP001597063">
    <property type="component" value="Unassembled WGS sequence"/>
</dbReference>
<sequence length="291" mass="30920">MTQSSRLVLGKTLAVVVAALMLALSAAVPASANPSHGLNDWTCRPSPAHPRPVVLLHGAMTNATMSWPVIGPQLAANGYCVFAPTYGGRLPVVPVGGIDFVEKSAWEISAYLDRVFEATQAEKVDLVGHSLGGFEAVFIPKFIPGKAKRIGHVVSLGAPIHGTDYSRALRLEEALLLRPPADFVNKELICAPCVQLEDGGDSVDQLETGRITRPGIDYTMIATQHDEAATPPDIAFITEPGVKNIYVQHYCPSDLSGHLGLLDNSAVNGLILRALDPGHKRRIACGLSIPG</sequence>
<gene>
    <name evidence="3" type="ORF">ACFQZM_07885</name>
</gene>
<proteinExistence type="predicted"/>
<protein>
    <submittedName>
        <fullName evidence="3">Esterase/lipase family protein</fullName>
    </submittedName>
</protein>
<organism evidence="3 4">
    <name type="scientific">Actinomadura fibrosa</name>
    <dbReference type="NCBI Taxonomy" id="111802"/>
    <lineage>
        <taxon>Bacteria</taxon>
        <taxon>Bacillati</taxon>
        <taxon>Actinomycetota</taxon>
        <taxon>Actinomycetes</taxon>
        <taxon>Streptosporangiales</taxon>
        <taxon>Thermomonosporaceae</taxon>
        <taxon>Actinomadura</taxon>
    </lineage>
</organism>
<feature type="domain" description="AB hydrolase-1" evidence="2">
    <location>
        <begin position="52"/>
        <end position="158"/>
    </location>
</feature>
<feature type="signal peptide" evidence="1">
    <location>
        <begin position="1"/>
        <end position="32"/>
    </location>
</feature>
<dbReference type="InterPro" id="IPR029058">
    <property type="entry name" value="AB_hydrolase_fold"/>
</dbReference>
<dbReference type="InterPro" id="IPR000073">
    <property type="entry name" value="AB_hydrolase_1"/>
</dbReference>
<dbReference type="RefSeq" id="WP_131763801.1">
    <property type="nucleotide sequence ID" value="NZ_CAACUY010000407.1"/>
</dbReference>
<accession>A0ABW2XFX2</accession>
<keyword evidence="4" id="KW-1185">Reference proteome</keyword>
<reference evidence="4" key="1">
    <citation type="journal article" date="2019" name="Int. J. Syst. Evol. Microbiol.">
        <title>The Global Catalogue of Microorganisms (GCM) 10K type strain sequencing project: providing services to taxonomists for standard genome sequencing and annotation.</title>
        <authorList>
            <consortium name="The Broad Institute Genomics Platform"/>
            <consortium name="The Broad Institute Genome Sequencing Center for Infectious Disease"/>
            <person name="Wu L."/>
            <person name="Ma J."/>
        </authorList>
    </citation>
    <scope>NUCLEOTIDE SEQUENCE [LARGE SCALE GENOMIC DNA]</scope>
    <source>
        <strain evidence="4">JCM 9371</strain>
    </source>
</reference>
<dbReference type="Pfam" id="PF00561">
    <property type="entry name" value="Abhydrolase_1"/>
    <property type="match status" value="1"/>
</dbReference>
<evidence type="ECO:0000313" key="4">
    <source>
        <dbReference type="Proteomes" id="UP001597063"/>
    </source>
</evidence>
<evidence type="ECO:0000313" key="3">
    <source>
        <dbReference type="EMBL" id="MFD0684409.1"/>
    </source>
</evidence>
<name>A0ABW2XFX2_9ACTN</name>
<dbReference type="EMBL" id="JBHTGP010000003">
    <property type="protein sequence ID" value="MFD0684409.1"/>
    <property type="molecule type" value="Genomic_DNA"/>
</dbReference>
<evidence type="ECO:0000259" key="2">
    <source>
        <dbReference type="Pfam" id="PF00561"/>
    </source>
</evidence>